<dbReference type="Proteomes" id="UP000186817">
    <property type="component" value="Unassembled WGS sequence"/>
</dbReference>
<dbReference type="InterPro" id="IPR003000">
    <property type="entry name" value="Sirtuin"/>
</dbReference>
<reference evidence="8 9" key="1">
    <citation type="submission" date="2016-02" db="EMBL/GenBank/DDBJ databases">
        <title>Genome analysis of coral dinoflagellate symbionts highlights evolutionary adaptations to a symbiotic lifestyle.</title>
        <authorList>
            <person name="Aranda M."/>
            <person name="Li Y."/>
            <person name="Liew Y.J."/>
            <person name="Baumgarten S."/>
            <person name="Simakov O."/>
            <person name="Wilson M."/>
            <person name="Piel J."/>
            <person name="Ashoor H."/>
            <person name="Bougouffa S."/>
            <person name="Bajic V.B."/>
            <person name="Ryu T."/>
            <person name="Ravasi T."/>
            <person name="Bayer T."/>
            <person name="Micklem G."/>
            <person name="Kim H."/>
            <person name="Bhak J."/>
            <person name="Lajeunesse T.C."/>
            <person name="Voolstra C.R."/>
        </authorList>
    </citation>
    <scope>NUCLEOTIDE SEQUENCE [LARGE SCALE GENOMIC DNA]</scope>
    <source>
        <strain evidence="8 9">CCMP2467</strain>
    </source>
</reference>
<evidence type="ECO:0000313" key="8">
    <source>
        <dbReference type="EMBL" id="OLQ00834.1"/>
    </source>
</evidence>
<organism evidence="8 9">
    <name type="scientific">Symbiodinium microadriaticum</name>
    <name type="common">Dinoflagellate</name>
    <name type="synonym">Zooxanthella microadriatica</name>
    <dbReference type="NCBI Taxonomy" id="2951"/>
    <lineage>
        <taxon>Eukaryota</taxon>
        <taxon>Sar</taxon>
        <taxon>Alveolata</taxon>
        <taxon>Dinophyceae</taxon>
        <taxon>Suessiales</taxon>
        <taxon>Symbiodiniaceae</taxon>
        <taxon>Symbiodinium</taxon>
    </lineage>
</organism>
<evidence type="ECO:0000256" key="4">
    <source>
        <dbReference type="ARBA" id="ARBA00023027"/>
    </source>
</evidence>
<feature type="compositionally biased region" description="Low complexity" evidence="6">
    <location>
        <begin position="23"/>
        <end position="39"/>
    </location>
</feature>
<keyword evidence="2" id="KW-0479">Metal-binding</keyword>
<dbReference type="InterPro" id="IPR050134">
    <property type="entry name" value="NAD-dep_sirtuin_deacylases"/>
</dbReference>
<keyword evidence="4" id="KW-0520">NAD</keyword>
<evidence type="ECO:0000256" key="5">
    <source>
        <dbReference type="PROSITE-ProRule" id="PRU00236"/>
    </source>
</evidence>
<evidence type="ECO:0000256" key="2">
    <source>
        <dbReference type="ARBA" id="ARBA00022723"/>
    </source>
</evidence>
<dbReference type="PANTHER" id="PTHR11085:SF6">
    <property type="entry name" value="NAD-DEPENDENT PROTEIN DEACETYLASE SIRTUIN-2"/>
    <property type="match status" value="1"/>
</dbReference>
<keyword evidence="1" id="KW-0808">Transferase</keyword>
<evidence type="ECO:0000259" key="7">
    <source>
        <dbReference type="PROSITE" id="PS50305"/>
    </source>
</evidence>
<proteinExistence type="predicted"/>
<gene>
    <name evidence="8" type="primary">sirt2</name>
    <name evidence="8" type="ORF">AK812_SmicGene16475</name>
</gene>
<evidence type="ECO:0000256" key="6">
    <source>
        <dbReference type="SAM" id="MobiDB-lite"/>
    </source>
</evidence>
<dbReference type="GO" id="GO:0046872">
    <property type="term" value="F:metal ion binding"/>
    <property type="evidence" value="ECO:0007669"/>
    <property type="project" value="UniProtKB-KW"/>
</dbReference>
<comment type="caution">
    <text evidence="5">Lacks conserved residue(s) required for the propagation of feature annotation.</text>
</comment>
<dbReference type="InterPro" id="IPR029035">
    <property type="entry name" value="DHS-like_NAD/FAD-binding_dom"/>
</dbReference>
<dbReference type="GO" id="GO:0070403">
    <property type="term" value="F:NAD+ binding"/>
    <property type="evidence" value="ECO:0007669"/>
    <property type="project" value="InterPro"/>
</dbReference>
<keyword evidence="3" id="KW-0862">Zinc</keyword>
<feature type="domain" description="Deacetylase sirtuin-type" evidence="7">
    <location>
        <begin position="1"/>
        <end position="352"/>
    </location>
</feature>
<dbReference type="GO" id="GO:0005634">
    <property type="term" value="C:nucleus"/>
    <property type="evidence" value="ECO:0007669"/>
    <property type="project" value="TreeGrafter"/>
</dbReference>
<name>A0A1Q9E066_SYMMI</name>
<evidence type="ECO:0000256" key="1">
    <source>
        <dbReference type="ARBA" id="ARBA00022679"/>
    </source>
</evidence>
<dbReference type="SUPFAM" id="SSF52467">
    <property type="entry name" value="DHS-like NAD/FAD-binding domain"/>
    <property type="match status" value="1"/>
</dbReference>
<evidence type="ECO:0000256" key="3">
    <source>
        <dbReference type="ARBA" id="ARBA00022833"/>
    </source>
</evidence>
<protein>
    <submittedName>
        <fullName evidence="8">NAD-dependent protein deacetylase sirtuin-2</fullName>
    </submittedName>
</protein>
<dbReference type="PANTHER" id="PTHR11085">
    <property type="entry name" value="NAD-DEPENDENT PROTEIN DEACYLASE SIRTUIN-5, MITOCHONDRIAL-RELATED"/>
    <property type="match status" value="1"/>
</dbReference>
<dbReference type="EMBL" id="LSRX01000314">
    <property type="protein sequence ID" value="OLQ00834.1"/>
    <property type="molecule type" value="Genomic_DNA"/>
</dbReference>
<dbReference type="OrthoDB" id="424302at2759"/>
<keyword evidence="9" id="KW-1185">Reference proteome</keyword>
<dbReference type="AlphaFoldDB" id="A0A1Q9E066"/>
<dbReference type="Gene3D" id="3.40.50.1220">
    <property type="entry name" value="TPP-binding domain"/>
    <property type="match status" value="1"/>
</dbReference>
<evidence type="ECO:0000313" key="9">
    <source>
        <dbReference type="Proteomes" id="UP000186817"/>
    </source>
</evidence>
<accession>A0A1Q9E066</accession>
<sequence>MARPVRRCPAALRRLLVLRRPAARNPRSGSRYSGPSGLSGPSGGHYEQQCRFSTLRIGERARIHPDRDQTTCAFCSAADLEKSWRNARCKGLLTSALAFFAENDESILQAAKDRIRDFMGGAVLKACMSRLRKLLAKDSGEDDAAIAHDSVCLRWCSTANWDKAHYFIRLLHDKGILLRCYSQNIDSLECRAGLPAEKLVAAHGNFDAAHVIDTEPEVLVDINELKAALDKGEEGWRQLRAEKGGLVKPKIVFFGEELPERFAQLHRRDLAACDLLIVMGTSLVVHPFAGLVGYTGRSAPRMLINRDPAGTCDELRMGFRFHLEGDQNWRDVFHKGDCDSGCRALAEALGWKEDMESLIDSKGAATISRAPWAEMEEAPATEGYSS</sequence>
<dbReference type="GO" id="GO:0017136">
    <property type="term" value="F:histone deacetylase activity, NAD-dependent"/>
    <property type="evidence" value="ECO:0007669"/>
    <property type="project" value="TreeGrafter"/>
</dbReference>
<dbReference type="InterPro" id="IPR026590">
    <property type="entry name" value="Ssirtuin_cat_dom"/>
</dbReference>
<comment type="caution">
    <text evidence="8">The sequence shown here is derived from an EMBL/GenBank/DDBJ whole genome shotgun (WGS) entry which is preliminary data.</text>
</comment>
<dbReference type="PROSITE" id="PS50305">
    <property type="entry name" value="SIRTUIN"/>
    <property type="match status" value="1"/>
</dbReference>
<dbReference type="Pfam" id="PF02146">
    <property type="entry name" value="SIR2"/>
    <property type="match status" value="1"/>
</dbReference>
<feature type="region of interest" description="Disordered" evidence="6">
    <location>
        <begin position="23"/>
        <end position="45"/>
    </location>
</feature>